<dbReference type="EMBL" id="JABSTQ010010291">
    <property type="protein sequence ID" value="KAG0421963.1"/>
    <property type="molecule type" value="Genomic_DNA"/>
</dbReference>
<evidence type="ECO:0000313" key="2">
    <source>
        <dbReference type="Proteomes" id="UP000805193"/>
    </source>
</evidence>
<name>A0AC60PLY2_IXOPE</name>
<protein>
    <submittedName>
        <fullName evidence="1">Uncharacterized protein</fullName>
    </submittedName>
</protein>
<gene>
    <name evidence="1" type="ORF">HPB47_002177</name>
</gene>
<evidence type="ECO:0000313" key="1">
    <source>
        <dbReference type="EMBL" id="KAG0421963.1"/>
    </source>
</evidence>
<dbReference type="Proteomes" id="UP000805193">
    <property type="component" value="Unassembled WGS sequence"/>
</dbReference>
<keyword evidence="2" id="KW-1185">Reference proteome</keyword>
<comment type="caution">
    <text evidence="1">The sequence shown here is derived from an EMBL/GenBank/DDBJ whole genome shotgun (WGS) entry which is preliminary data.</text>
</comment>
<proteinExistence type="predicted"/>
<reference evidence="1 2" key="1">
    <citation type="journal article" date="2020" name="Cell">
        <title>Large-Scale Comparative Analyses of Tick Genomes Elucidate Their Genetic Diversity and Vector Capacities.</title>
        <authorList>
            <consortium name="Tick Genome and Microbiome Consortium (TIGMIC)"/>
            <person name="Jia N."/>
            <person name="Wang J."/>
            <person name="Shi W."/>
            <person name="Du L."/>
            <person name="Sun Y."/>
            <person name="Zhan W."/>
            <person name="Jiang J.F."/>
            <person name="Wang Q."/>
            <person name="Zhang B."/>
            <person name="Ji P."/>
            <person name="Bell-Sakyi L."/>
            <person name="Cui X.M."/>
            <person name="Yuan T.T."/>
            <person name="Jiang B.G."/>
            <person name="Yang W.F."/>
            <person name="Lam T.T."/>
            <person name="Chang Q.C."/>
            <person name="Ding S.J."/>
            <person name="Wang X.J."/>
            <person name="Zhu J.G."/>
            <person name="Ruan X.D."/>
            <person name="Zhao L."/>
            <person name="Wei J.T."/>
            <person name="Ye R.Z."/>
            <person name="Que T.C."/>
            <person name="Du C.H."/>
            <person name="Zhou Y.H."/>
            <person name="Cheng J.X."/>
            <person name="Dai P.F."/>
            <person name="Guo W.B."/>
            <person name="Han X.H."/>
            <person name="Huang E.J."/>
            <person name="Li L.F."/>
            <person name="Wei W."/>
            <person name="Gao Y.C."/>
            <person name="Liu J.Z."/>
            <person name="Shao H.Z."/>
            <person name="Wang X."/>
            <person name="Wang C.C."/>
            <person name="Yang T.C."/>
            <person name="Huo Q.B."/>
            <person name="Li W."/>
            <person name="Chen H.Y."/>
            <person name="Chen S.E."/>
            <person name="Zhou L.G."/>
            <person name="Ni X.B."/>
            <person name="Tian J.H."/>
            <person name="Sheng Y."/>
            <person name="Liu T."/>
            <person name="Pan Y.S."/>
            <person name="Xia L.Y."/>
            <person name="Li J."/>
            <person name="Zhao F."/>
            <person name="Cao W.C."/>
        </authorList>
    </citation>
    <scope>NUCLEOTIDE SEQUENCE [LARGE SCALE GENOMIC DNA]</scope>
    <source>
        <strain evidence="1">Iper-2018</strain>
    </source>
</reference>
<accession>A0AC60PLY2</accession>
<organism evidence="1 2">
    <name type="scientific">Ixodes persulcatus</name>
    <name type="common">Taiga tick</name>
    <dbReference type="NCBI Taxonomy" id="34615"/>
    <lineage>
        <taxon>Eukaryota</taxon>
        <taxon>Metazoa</taxon>
        <taxon>Ecdysozoa</taxon>
        <taxon>Arthropoda</taxon>
        <taxon>Chelicerata</taxon>
        <taxon>Arachnida</taxon>
        <taxon>Acari</taxon>
        <taxon>Parasitiformes</taxon>
        <taxon>Ixodida</taxon>
        <taxon>Ixodoidea</taxon>
        <taxon>Ixodidae</taxon>
        <taxon>Ixodinae</taxon>
        <taxon>Ixodes</taxon>
    </lineage>
</organism>
<sequence length="674" mass="77370">MFLPVTPPANHTVGVGTCCLITIVWTIIFGTIGLSLLMRGLSNRRASSYASRHKHCDSIACRSYAEMLSSSLSKTYNPCGNFYRFVCKGYANSSRSVFANHKRDFVARVARTLAIVVVPTTGQSAFEKAARYYQSCVAALVESGHGQFLEFRRIMRDAGVVWPSMPEKPDFLSSVAEMIVVLNVQTILHMESSDVDKTYTINVKKSGWLLGLRNRRRIIENGAKYSDYYNSFRALYASYDANATEPVDFELFLETENCVFSRLLRDRSERGMMYGSAEMLLNVTPTISPHRWSEAFRRVRMHPSDTPLRVRVHDVAFLRAVSDLVEEIGEWRLHFYVDWAVVQYLAPFMSKSLATIFDGRERIATERTPLRCLYRTEEVMGLTMYAKYVVDEFDEGTRKDLDVLINVIFVSMMRSMREASLKFRGLNIADVRQFASILMSDVNLLRDRTRFDSFFSDFDDMTSSFVDNWRRSERARRVMSPKSRLQIRSSFINTIAVSTNHSSAEEHHAALRLYTSMLPLFDRQALKSVNYGGLGSFIAVAMFRYYFNRSLPSGSELHGTQKAKNLARCYSRLGPEPTETLAYERALTINFLWKAFLLGPSHRPVEKPLPGLEMYTDKQLFFMASCYPFCTGRLSREAEDSCNEPLRNSRYFPEVFRCRDTSYMNPRLKCSTLY</sequence>